<protein>
    <submittedName>
        <fullName evidence="8">Site-specific DNA recombinase</fullName>
    </submittedName>
</protein>
<dbReference type="GO" id="GO:0000150">
    <property type="term" value="F:DNA strand exchange activity"/>
    <property type="evidence" value="ECO:0007669"/>
    <property type="project" value="UniProtKB-KW"/>
</dbReference>
<dbReference type="SUPFAM" id="SSF53041">
    <property type="entry name" value="Resolvase-like"/>
    <property type="match status" value="1"/>
</dbReference>
<dbReference type="SMART" id="SM00857">
    <property type="entry name" value="Resolvase"/>
    <property type="match status" value="1"/>
</dbReference>
<dbReference type="InterPro" id="IPR036162">
    <property type="entry name" value="Resolvase-like_N_sf"/>
</dbReference>
<keyword evidence="9" id="KW-1185">Reference proteome</keyword>
<dbReference type="Gene3D" id="1.10.10.60">
    <property type="entry name" value="Homeodomain-like"/>
    <property type="match status" value="1"/>
</dbReference>
<proteinExistence type="inferred from homology"/>
<dbReference type="CDD" id="cd00569">
    <property type="entry name" value="HTH_Hin_like"/>
    <property type="match status" value="1"/>
</dbReference>
<evidence type="ECO:0000313" key="9">
    <source>
        <dbReference type="Proteomes" id="UP000243719"/>
    </source>
</evidence>
<dbReference type="InterPro" id="IPR050639">
    <property type="entry name" value="SSR_resolvase"/>
</dbReference>
<dbReference type="SUPFAM" id="SSF46689">
    <property type="entry name" value="Homeodomain-like"/>
    <property type="match status" value="1"/>
</dbReference>
<keyword evidence="3" id="KW-0230">DNA invertase</keyword>
<keyword evidence="4" id="KW-0238">DNA-binding</keyword>
<evidence type="ECO:0000259" key="7">
    <source>
        <dbReference type="PROSITE" id="PS51736"/>
    </source>
</evidence>
<dbReference type="PANTHER" id="PTHR30461">
    <property type="entry name" value="DNA-INVERTASE FROM LAMBDOID PROPHAGE"/>
    <property type="match status" value="1"/>
</dbReference>
<dbReference type="PROSITE" id="PS00398">
    <property type="entry name" value="RECOMBINASES_2"/>
    <property type="match status" value="1"/>
</dbReference>
<gene>
    <name evidence="8" type="ORF">SAMN05216551_1034</name>
</gene>
<reference evidence="9" key="1">
    <citation type="submission" date="2016-09" db="EMBL/GenBank/DDBJ databases">
        <authorList>
            <person name="Varghese N."/>
            <person name="Submissions S."/>
        </authorList>
    </citation>
    <scope>NUCLEOTIDE SEQUENCE [LARGE SCALE GENOMIC DNA]</scope>
    <source>
        <strain evidence="9">JS23</strain>
    </source>
</reference>
<dbReference type="STRING" id="1770053.SAMN05216551_1034"/>
<evidence type="ECO:0000256" key="1">
    <source>
        <dbReference type="ARBA" id="ARBA00009913"/>
    </source>
</evidence>
<accession>A0A1H2PLM9</accession>
<keyword evidence="5" id="KW-0233">DNA recombination</keyword>
<dbReference type="Pfam" id="PF00239">
    <property type="entry name" value="Resolvase"/>
    <property type="match status" value="1"/>
</dbReference>
<evidence type="ECO:0000256" key="3">
    <source>
        <dbReference type="ARBA" id="ARBA00023100"/>
    </source>
</evidence>
<dbReference type="Gene3D" id="3.40.50.1390">
    <property type="entry name" value="Resolvase, N-terminal catalytic domain"/>
    <property type="match status" value="1"/>
</dbReference>
<dbReference type="CDD" id="cd03768">
    <property type="entry name" value="SR_ResInv"/>
    <property type="match status" value="1"/>
</dbReference>
<dbReference type="InterPro" id="IPR006120">
    <property type="entry name" value="Resolvase_HTH_dom"/>
</dbReference>
<organism evidence="8 9">
    <name type="scientific">Chitinasiproducens palmae</name>
    <dbReference type="NCBI Taxonomy" id="1770053"/>
    <lineage>
        <taxon>Bacteria</taxon>
        <taxon>Pseudomonadati</taxon>
        <taxon>Pseudomonadota</taxon>
        <taxon>Betaproteobacteria</taxon>
        <taxon>Burkholderiales</taxon>
        <taxon>Burkholderiaceae</taxon>
        <taxon>Chitinasiproducens</taxon>
    </lineage>
</organism>
<evidence type="ECO:0000256" key="2">
    <source>
        <dbReference type="ARBA" id="ARBA00022908"/>
    </source>
</evidence>
<name>A0A1H2PLM9_9BURK</name>
<dbReference type="AlphaFoldDB" id="A0A1H2PLM9"/>
<dbReference type="Pfam" id="PF02796">
    <property type="entry name" value="HTH_7"/>
    <property type="match status" value="1"/>
</dbReference>
<dbReference type="GO" id="GO:0003677">
    <property type="term" value="F:DNA binding"/>
    <property type="evidence" value="ECO:0007669"/>
    <property type="project" value="UniProtKB-KW"/>
</dbReference>
<dbReference type="EMBL" id="FNLO01000003">
    <property type="protein sequence ID" value="SDV47430.1"/>
    <property type="molecule type" value="Genomic_DNA"/>
</dbReference>
<feature type="domain" description="Resolvase/invertase-type recombinase catalytic" evidence="7">
    <location>
        <begin position="74"/>
        <end position="206"/>
    </location>
</feature>
<evidence type="ECO:0000256" key="4">
    <source>
        <dbReference type="ARBA" id="ARBA00023125"/>
    </source>
</evidence>
<sequence>MIALPGIAFGGQAEVCIYPEKITLDDLFFIRQTRCPENGGSWTDQKMAFGTFRTSIAELTFSSSFNTPVPLPNQRIGYARVSPKDQLDLQRDALQQAGCHVIYEEAASGKNAVRPELEQCRKALRTGDTLVVWRLDRLGRSLPDLVQIVAALERSGIGFESLTEKIETGSAAGKLVFDVFAALVEFERNLIRERTYAGLAAARARGRSGGRKPKLNEKQVREIKALLRDPDIQVADVARRYGVSRTTLYKHVGAITPQEKPVSPH</sequence>
<comment type="similarity">
    <text evidence="1">Belongs to the site-specific recombinase resolvase family.</text>
</comment>
<evidence type="ECO:0000256" key="6">
    <source>
        <dbReference type="PIRSR" id="PIRSR606118-50"/>
    </source>
</evidence>
<keyword evidence="2" id="KW-0229">DNA integration</keyword>
<dbReference type="GO" id="GO:0015074">
    <property type="term" value="P:DNA integration"/>
    <property type="evidence" value="ECO:0007669"/>
    <property type="project" value="UniProtKB-KW"/>
</dbReference>
<dbReference type="InterPro" id="IPR009057">
    <property type="entry name" value="Homeodomain-like_sf"/>
</dbReference>
<dbReference type="Proteomes" id="UP000243719">
    <property type="component" value="Unassembled WGS sequence"/>
</dbReference>
<feature type="active site" description="O-(5'-phospho-DNA)-serine intermediate" evidence="6">
    <location>
        <position position="82"/>
    </location>
</feature>
<dbReference type="InterPro" id="IPR006118">
    <property type="entry name" value="Recombinase_CS"/>
</dbReference>
<dbReference type="FunFam" id="3.40.50.1390:FF:000001">
    <property type="entry name" value="DNA recombinase"/>
    <property type="match status" value="1"/>
</dbReference>
<dbReference type="InterPro" id="IPR006119">
    <property type="entry name" value="Resolv_N"/>
</dbReference>
<evidence type="ECO:0000256" key="5">
    <source>
        <dbReference type="ARBA" id="ARBA00023172"/>
    </source>
</evidence>
<evidence type="ECO:0000313" key="8">
    <source>
        <dbReference type="EMBL" id="SDV47430.1"/>
    </source>
</evidence>
<dbReference type="PROSITE" id="PS51736">
    <property type="entry name" value="RECOMBINASES_3"/>
    <property type="match status" value="1"/>
</dbReference>
<dbReference type="PANTHER" id="PTHR30461:SF2">
    <property type="entry name" value="SERINE RECOMBINASE PINE-RELATED"/>
    <property type="match status" value="1"/>
</dbReference>